<evidence type="ECO:0000313" key="2">
    <source>
        <dbReference type="EMBL" id="MFD0628764.1"/>
    </source>
</evidence>
<keyword evidence="3" id="KW-1185">Reference proteome</keyword>
<comment type="caution">
    <text evidence="2">The sequence shown here is derived from an EMBL/GenBank/DDBJ whole genome shotgun (WGS) entry which is preliminary data.</text>
</comment>
<dbReference type="EMBL" id="JBHTGL010000008">
    <property type="protein sequence ID" value="MFD0628764.1"/>
    <property type="molecule type" value="Genomic_DNA"/>
</dbReference>
<sequence>MSDGIGGTRAADRILGPERTTRRAEDAGYFTGEAARRRLDHRTGGLFPAAVTFCIVVAEPRGA</sequence>
<dbReference type="Proteomes" id="UP001596915">
    <property type="component" value="Unassembled WGS sequence"/>
</dbReference>
<feature type="region of interest" description="Disordered" evidence="1">
    <location>
        <begin position="1"/>
        <end position="27"/>
    </location>
</feature>
<feature type="compositionally biased region" description="Basic and acidic residues" evidence="1">
    <location>
        <begin position="10"/>
        <end position="26"/>
    </location>
</feature>
<organism evidence="2 3">
    <name type="scientific">Streptomyces sanglieri</name>
    <dbReference type="NCBI Taxonomy" id="193460"/>
    <lineage>
        <taxon>Bacteria</taxon>
        <taxon>Bacillati</taxon>
        <taxon>Actinomycetota</taxon>
        <taxon>Actinomycetes</taxon>
        <taxon>Kitasatosporales</taxon>
        <taxon>Streptomycetaceae</taxon>
        <taxon>Streptomyces</taxon>
    </lineage>
</organism>
<protein>
    <submittedName>
        <fullName evidence="2">Uncharacterized protein</fullName>
    </submittedName>
</protein>
<evidence type="ECO:0000313" key="3">
    <source>
        <dbReference type="Proteomes" id="UP001596915"/>
    </source>
</evidence>
<gene>
    <name evidence="2" type="ORF">ACFQ2K_45230</name>
</gene>
<accession>A0ABW2X509</accession>
<name>A0ABW2X509_9ACTN</name>
<proteinExistence type="predicted"/>
<reference evidence="3" key="1">
    <citation type="journal article" date="2019" name="Int. J. Syst. Evol. Microbiol.">
        <title>The Global Catalogue of Microorganisms (GCM) 10K type strain sequencing project: providing services to taxonomists for standard genome sequencing and annotation.</title>
        <authorList>
            <consortium name="The Broad Institute Genomics Platform"/>
            <consortium name="The Broad Institute Genome Sequencing Center for Infectious Disease"/>
            <person name="Wu L."/>
            <person name="Ma J."/>
        </authorList>
    </citation>
    <scope>NUCLEOTIDE SEQUENCE [LARGE SCALE GENOMIC DNA]</scope>
    <source>
        <strain evidence="3">JCM 12607</strain>
    </source>
</reference>
<evidence type="ECO:0000256" key="1">
    <source>
        <dbReference type="SAM" id="MobiDB-lite"/>
    </source>
</evidence>